<comment type="subcellular location">
    <subcellularLocation>
        <location evidence="2 11">Cytoplasm</location>
    </subcellularLocation>
</comment>
<dbReference type="InterPro" id="IPR005944">
    <property type="entry name" value="Pro_iminopeptidase"/>
</dbReference>
<dbReference type="PRINTS" id="PR00793">
    <property type="entry name" value="PROAMNOPTASE"/>
</dbReference>
<evidence type="ECO:0000256" key="8">
    <source>
        <dbReference type="ARBA" id="ARBA00022670"/>
    </source>
</evidence>
<dbReference type="GO" id="GO:0005737">
    <property type="term" value="C:cytoplasm"/>
    <property type="evidence" value="ECO:0007669"/>
    <property type="project" value="UniProtKB-SubCell"/>
</dbReference>
<evidence type="ECO:0000256" key="6">
    <source>
        <dbReference type="ARBA" id="ARBA00022438"/>
    </source>
</evidence>
<evidence type="ECO:0000256" key="11">
    <source>
        <dbReference type="PIRNR" id="PIRNR006431"/>
    </source>
</evidence>
<keyword evidence="9 11" id="KW-0378">Hydrolase</keyword>
<comment type="catalytic activity">
    <reaction evidence="1 11 13">
        <text>Release of N-terminal proline from a peptide.</text>
        <dbReference type="EC" id="3.4.11.5"/>
    </reaction>
</comment>
<dbReference type="GO" id="GO:0006508">
    <property type="term" value="P:proteolysis"/>
    <property type="evidence" value="ECO:0007669"/>
    <property type="project" value="UniProtKB-KW"/>
</dbReference>
<evidence type="ECO:0000256" key="9">
    <source>
        <dbReference type="ARBA" id="ARBA00022801"/>
    </source>
</evidence>
<evidence type="ECO:0000313" key="15">
    <source>
        <dbReference type="EMBL" id="TCO83406.1"/>
    </source>
</evidence>
<feature type="active site" description="Proton donor" evidence="12">
    <location>
        <position position="302"/>
    </location>
</feature>
<gene>
    <name evidence="15" type="ORF">EV699_102104</name>
</gene>
<dbReference type="InterPro" id="IPR000073">
    <property type="entry name" value="AB_hydrolase_1"/>
</dbReference>
<feature type="active site" description="Nucleophile" evidence="12">
    <location>
        <position position="123"/>
    </location>
</feature>
<evidence type="ECO:0000256" key="12">
    <source>
        <dbReference type="PIRSR" id="PIRSR006431-1"/>
    </source>
</evidence>
<evidence type="ECO:0000259" key="14">
    <source>
        <dbReference type="Pfam" id="PF00561"/>
    </source>
</evidence>
<evidence type="ECO:0000256" key="7">
    <source>
        <dbReference type="ARBA" id="ARBA00022490"/>
    </source>
</evidence>
<dbReference type="Gene3D" id="3.40.50.1820">
    <property type="entry name" value="alpha/beta hydrolase"/>
    <property type="match status" value="1"/>
</dbReference>
<evidence type="ECO:0000256" key="13">
    <source>
        <dbReference type="RuleBase" id="RU003421"/>
    </source>
</evidence>
<evidence type="ECO:0000256" key="5">
    <source>
        <dbReference type="ARBA" id="ARBA00021843"/>
    </source>
</evidence>
<evidence type="ECO:0000256" key="1">
    <source>
        <dbReference type="ARBA" id="ARBA00001585"/>
    </source>
</evidence>
<keyword evidence="8 11" id="KW-0645">Protease</keyword>
<dbReference type="InterPro" id="IPR002410">
    <property type="entry name" value="Peptidase_S33"/>
</dbReference>
<dbReference type="Proteomes" id="UP000295765">
    <property type="component" value="Unassembled WGS sequence"/>
</dbReference>
<dbReference type="NCBIfam" id="TIGR01249">
    <property type="entry name" value="pro_imino_pep_1"/>
    <property type="match status" value="1"/>
</dbReference>
<dbReference type="EC" id="3.4.11.5" evidence="4 11"/>
<evidence type="ECO:0000256" key="3">
    <source>
        <dbReference type="ARBA" id="ARBA00010088"/>
    </source>
</evidence>
<sequence>MINADGSAAGPAPAALPSVVVAPRAVWRQPVGGGHYLHVEDCGDAHGVPVVFLHGGPGAGCQPWQRALFEPHDWRAVFVDQRGAGRSTPLGGLCANTTADLLQDLEVIRRRLGIARWVLAGGSWGATLALLYAQTFPERCRGLLLRGTFLARAQDIAWVYGADGVARERPAAWHAFLAHLPVAERADPVAAFHRRLTGDDAATAAAAAQAWQAWGAALVGSAAAAAAPTPQALAQARIEAHYVRHGCFIEAGRVLRDAPALAGIPGILLHGTHDGVCPLAQAQALHALWPMAELRCLDGVGHVLGEPAMRAAWVQAARDLLQRV</sequence>
<keyword evidence="7 11" id="KW-0963">Cytoplasm</keyword>
<protein>
    <recommendedName>
        <fullName evidence="5 11">Proline iminopeptidase</fullName>
        <shortName evidence="11">PIP</shortName>
        <ecNumber evidence="4 11">3.4.11.5</ecNumber>
    </recommendedName>
    <alternativeName>
        <fullName evidence="10 11">Prolyl aminopeptidase</fullName>
    </alternativeName>
</protein>
<organism evidence="15 16">
    <name type="scientific">Plasticicumulans lactativorans</name>
    <dbReference type="NCBI Taxonomy" id="1133106"/>
    <lineage>
        <taxon>Bacteria</taxon>
        <taxon>Pseudomonadati</taxon>
        <taxon>Pseudomonadota</taxon>
        <taxon>Gammaproteobacteria</taxon>
        <taxon>Candidatus Competibacteraceae</taxon>
        <taxon>Plasticicumulans</taxon>
    </lineage>
</organism>
<dbReference type="AlphaFoldDB" id="A0A4R2LJK4"/>
<keyword evidence="16" id="KW-1185">Reference proteome</keyword>
<feature type="domain" description="AB hydrolase-1" evidence="14">
    <location>
        <begin position="49"/>
        <end position="304"/>
    </location>
</feature>
<reference evidence="15 16" key="1">
    <citation type="submission" date="2019-03" db="EMBL/GenBank/DDBJ databases">
        <title>Genomic Encyclopedia of Type Strains, Phase IV (KMG-IV): sequencing the most valuable type-strain genomes for metagenomic binning, comparative biology and taxonomic classification.</title>
        <authorList>
            <person name="Goeker M."/>
        </authorList>
    </citation>
    <scope>NUCLEOTIDE SEQUENCE [LARGE SCALE GENOMIC DNA]</scope>
    <source>
        <strain evidence="15 16">DSM 25287</strain>
    </source>
</reference>
<name>A0A4R2LJK4_9GAMM</name>
<dbReference type="Pfam" id="PF00561">
    <property type="entry name" value="Abhydrolase_1"/>
    <property type="match status" value="1"/>
</dbReference>
<comment type="caution">
    <text evidence="15">The sequence shown here is derived from an EMBL/GenBank/DDBJ whole genome shotgun (WGS) entry which is preliminary data.</text>
</comment>
<evidence type="ECO:0000256" key="2">
    <source>
        <dbReference type="ARBA" id="ARBA00004496"/>
    </source>
</evidence>
<keyword evidence="6 11" id="KW-0031">Aminopeptidase</keyword>
<evidence type="ECO:0000313" key="16">
    <source>
        <dbReference type="Proteomes" id="UP000295765"/>
    </source>
</evidence>
<dbReference type="PIRSF" id="PIRSF006431">
    <property type="entry name" value="Pept_S33"/>
    <property type="match status" value="1"/>
</dbReference>
<proteinExistence type="inferred from homology"/>
<dbReference type="RefSeq" id="WP_243662522.1">
    <property type="nucleotide sequence ID" value="NZ_SLWY01000002.1"/>
</dbReference>
<dbReference type="GO" id="GO:0004177">
    <property type="term" value="F:aminopeptidase activity"/>
    <property type="evidence" value="ECO:0007669"/>
    <property type="project" value="UniProtKB-UniRule"/>
</dbReference>
<evidence type="ECO:0000256" key="4">
    <source>
        <dbReference type="ARBA" id="ARBA00012568"/>
    </source>
</evidence>
<dbReference type="EMBL" id="SLWY01000002">
    <property type="protein sequence ID" value="TCO83406.1"/>
    <property type="molecule type" value="Genomic_DNA"/>
</dbReference>
<comment type="similarity">
    <text evidence="3 11 13">Belongs to the peptidase S33 family.</text>
</comment>
<dbReference type="SUPFAM" id="SSF53474">
    <property type="entry name" value="alpha/beta-Hydrolases"/>
    <property type="match status" value="1"/>
</dbReference>
<dbReference type="InterPro" id="IPR029058">
    <property type="entry name" value="AB_hydrolase_fold"/>
</dbReference>
<feature type="active site" evidence="12">
    <location>
        <position position="274"/>
    </location>
</feature>
<evidence type="ECO:0000256" key="10">
    <source>
        <dbReference type="ARBA" id="ARBA00029605"/>
    </source>
</evidence>
<accession>A0A4R2LJK4</accession>
<dbReference type="PANTHER" id="PTHR43722:SF1">
    <property type="entry name" value="PROLINE IMINOPEPTIDASE"/>
    <property type="match status" value="1"/>
</dbReference>
<dbReference type="PANTHER" id="PTHR43722">
    <property type="entry name" value="PROLINE IMINOPEPTIDASE"/>
    <property type="match status" value="1"/>
</dbReference>